<proteinExistence type="predicted"/>
<dbReference type="AlphaFoldDB" id="A0A0A1SS57"/>
<dbReference type="STRING" id="1531966.A0A0A1SS57"/>
<organism evidence="1 2">
    <name type="scientific">[Torrubiella] hemipterigena</name>
    <dbReference type="NCBI Taxonomy" id="1531966"/>
    <lineage>
        <taxon>Eukaryota</taxon>
        <taxon>Fungi</taxon>
        <taxon>Dikarya</taxon>
        <taxon>Ascomycota</taxon>
        <taxon>Pezizomycotina</taxon>
        <taxon>Sordariomycetes</taxon>
        <taxon>Hypocreomycetidae</taxon>
        <taxon>Hypocreales</taxon>
        <taxon>Clavicipitaceae</taxon>
        <taxon>Clavicipitaceae incertae sedis</taxon>
        <taxon>'Torrubiella' clade</taxon>
    </lineage>
</organism>
<dbReference type="HOGENOM" id="CLU_2559913_0_0_1"/>
<evidence type="ECO:0000313" key="1">
    <source>
        <dbReference type="EMBL" id="CEJ83840.1"/>
    </source>
</evidence>
<gene>
    <name evidence="1" type="ORF">VHEMI03277</name>
</gene>
<accession>A0A0A1SS57</accession>
<keyword evidence="2" id="KW-1185">Reference proteome</keyword>
<protein>
    <submittedName>
        <fullName evidence="1">Uncharacterized protein</fullName>
    </submittedName>
</protein>
<reference evidence="1 2" key="1">
    <citation type="journal article" date="2015" name="Genome Announc.">
        <title>Draft Genome Sequence and Gene Annotation of the Entomopathogenic Fungus Verticillium hemipterigenum.</title>
        <authorList>
            <person name="Horn F."/>
            <person name="Habel A."/>
            <person name="Scharf D.H."/>
            <person name="Dworschak J."/>
            <person name="Brakhage A.A."/>
            <person name="Guthke R."/>
            <person name="Hertweck C."/>
            <person name="Linde J."/>
        </authorList>
    </citation>
    <scope>NUCLEOTIDE SEQUENCE [LARGE SCALE GENOMIC DNA]</scope>
</reference>
<evidence type="ECO:0000313" key="2">
    <source>
        <dbReference type="Proteomes" id="UP000039046"/>
    </source>
</evidence>
<name>A0A0A1SS57_9HYPO</name>
<dbReference type="EMBL" id="CDHN01000002">
    <property type="protein sequence ID" value="CEJ83840.1"/>
    <property type="molecule type" value="Genomic_DNA"/>
</dbReference>
<dbReference type="Proteomes" id="UP000039046">
    <property type="component" value="Unassembled WGS sequence"/>
</dbReference>
<dbReference type="OrthoDB" id="3930719at2759"/>
<sequence length="82" mass="9371">MDLDTLKVEGVQNADGQSTTKIWRVAIEDDHTYLCINGNTVDALQDGYDPRDYVEKKNLVFIDWLNDRDGKQNDRPHPGGCY</sequence>